<gene>
    <name evidence="1" type="ORF">Kpho01_56640</name>
</gene>
<dbReference type="Pfam" id="PF01816">
    <property type="entry name" value="LRV"/>
    <property type="match status" value="1"/>
</dbReference>
<dbReference type="Gene3D" id="1.25.10.10">
    <property type="entry name" value="Leucine-rich Repeat Variant"/>
    <property type="match status" value="2"/>
</dbReference>
<dbReference type="AlphaFoldDB" id="A0A9W6PMN1"/>
<dbReference type="OrthoDB" id="275217at2"/>
<dbReference type="InterPro" id="IPR011989">
    <property type="entry name" value="ARM-like"/>
</dbReference>
<dbReference type="SUPFAM" id="SSF48371">
    <property type="entry name" value="ARM repeat"/>
    <property type="match status" value="2"/>
</dbReference>
<dbReference type="InterPro" id="IPR004830">
    <property type="entry name" value="LRR_variant"/>
</dbReference>
<dbReference type="RefSeq" id="WP_051777934.1">
    <property type="nucleotide sequence ID" value="NZ_BSRX01000040.1"/>
</dbReference>
<organism evidence="1 2">
    <name type="scientific">Kitasatospora phosalacinea</name>
    <dbReference type="NCBI Taxonomy" id="2065"/>
    <lineage>
        <taxon>Bacteria</taxon>
        <taxon>Bacillati</taxon>
        <taxon>Actinomycetota</taxon>
        <taxon>Actinomycetes</taxon>
        <taxon>Kitasatosporales</taxon>
        <taxon>Streptomycetaceae</taxon>
        <taxon>Kitasatospora</taxon>
    </lineage>
</organism>
<comment type="caution">
    <text evidence="1">The sequence shown here is derived from an EMBL/GenBank/DDBJ whole genome shotgun (WGS) entry which is preliminary data.</text>
</comment>
<protein>
    <recommendedName>
        <fullName evidence="3">Leucine rich repeat variant</fullName>
    </recommendedName>
</protein>
<name>A0A9W6PMN1_9ACTN</name>
<dbReference type="EMBL" id="BSRX01000040">
    <property type="protein sequence ID" value="GLW57653.1"/>
    <property type="molecule type" value="Genomic_DNA"/>
</dbReference>
<dbReference type="InterPro" id="IPR016024">
    <property type="entry name" value="ARM-type_fold"/>
</dbReference>
<evidence type="ECO:0000313" key="1">
    <source>
        <dbReference type="EMBL" id="GLW57653.1"/>
    </source>
</evidence>
<evidence type="ECO:0008006" key="3">
    <source>
        <dbReference type="Google" id="ProtNLM"/>
    </source>
</evidence>
<sequence length="481" mass="51837">MPDLPYDFLAGLAENPALPAHLLDRLVAASHRSHNLRYALARRPDLTAPHLDTLIAHDAHAVALSRHLPKPVRRRLAAHPDPSVRTALVVSAAPDEERDLFERFATDPAPEVRKELAQSDHTPADLRARLAHDPDPEVRATLGQWWTAAPEPVRRSLLTDPEGSVRAAACATYFCRLPHPVPPADLVPALLADPLTRAGAVAHCDPAATDLAGLAADPDPEVRHALAAHPGLPAELRDRLAADPGARVRLAVFARPDTPAADRAALYASVTGPFEPPGEDVDEETAIELEIDHIQVGIELWMLHLPWVTADPLPHLDSPYPVLRRAAAASPDLPAAARARLLADPDNEVALAAAGSSPDPIDPTTAERLDREYRPFKPMSWRPADEFPLPVEALRRLAADPAPRMRLLALRDPELPAHLLERLATDPEAHVRHAAARHPALAPALLRALLDDPSPSVHRAAAANPALPADEARARLDAAGL</sequence>
<dbReference type="Proteomes" id="UP001165143">
    <property type="component" value="Unassembled WGS sequence"/>
</dbReference>
<accession>A0A9W6PMN1</accession>
<evidence type="ECO:0000313" key="2">
    <source>
        <dbReference type="Proteomes" id="UP001165143"/>
    </source>
</evidence>
<reference evidence="1" key="1">
    <citation type="submission" date="2023-02" db="EMBL/GenBank/DDBJ databases">
        <title>Kitasatospora phosalacinea NBRC 14362.</title>
        <authorList>
            <person name="Ichikawa N."/>
            <person name="Sato H."/>
            <person name="Tonouchi N."/>
        </authorList>
    </citation>
    <scope>NUCLEOTIDE SEQUENCE</scope>
    <source>
        <strain evidence="1">NBRC 14362</strain>
    </source>
</reference>
<proteinExistence type="predicted"/>